<gene>
    <name evidence="1" type="primary">Cnig_chr_X.g24244</name>
    <name evidence="1" type="ORF">B9Z55_024244</name>
</gene>
<dbReference type="OrthoDB" id="10288794at2759"/>
<name>A0A2G5STK9_9PELO</name>
<dbReference type="SUPFAM" id="SSF48371">
    <property type="entry name" value="ARM repeat"/>
    <property type="match status" value="1"/>
</dbReference>
<dbReference type="PANTHER" id="PTHR12904">
    <property type="match status" value="1"/>
</dbReference>
<dbReference type="InterPro" id="IPR051341">
    <property type="entry name" value="Zyg-11_UBL_adapter"/>
</dbReference>
<dbReference type="Gene3D" id="3.80.10.10">
    <property type="entry name" value="Ribonuclease Inhibitor"/>
    <property type="match status" value="1"/>
</dbReference>
<dbReference type="InterPro" id="IPR016024">
    <property type="entry name" value="ARM-type_fold"/>
</dbReference>
<dbReference type="EMBL" id="PDUG01000006">
    <property type="protein sequence ID" value="PIC18302.1"/>
    <property type="molecule type" value="Genomic_DNA"/>
</dbReference>
<dbReference type="Proteomes" id="UP000230233">
    <property type="component" value="Chromosome X"/>
</dbReference>
<dbReference type="SUPFAM" id="SSF52047">
    <property type="entry name" value="RNI-like"/>
    <property type="match status" value="1"/>
</dbReference>
<dbReference type="InterPro" id="IPR032675">
    <property type="entry name" value="LRR_dom_sf"/>
</dbReference>
<dbReference type="STRING" id="1611254.A0A2G5STK9"/>
<evidence type="ECO:0000313" key="1">
    <source>
        <dbReference type="EMBL" id="PIC18302.1"/>
    </source>
</evidence>
<proteinExistence type="predicted"/>
<protein>
    <submittedName>
        <fullName evidence="1">Uncharacterized protein</fullName>
    </submittedName>
</protein>
<reference evidence="2" key="1">
    <citation type="submission" date="2017-10" db="EMBL/GenBank/DDBJ databases">
        <title>Rapid genome shrinkage in a self-fertile nematode reveals novel sperm competition proteins.</title>
        <authorList>
            <person name="Yin D."/>
            <person name="Schwarz E.M."/>
            <person name="Thomas C.G."/>
            <person name="Felde R.L."/>
            <person name="Korf I.F."/>
            <person name="Cutter A.D."/>
            <person name="Schartner C.M."/>
            <person name="Ralston E.J."/>
            <person name="Meyer B.J."/>
            <person name="Haag E.S."/>
        </authorList>
    </citation>
    <scope>NUCLEOTIDE SEQUENCE [LARGE SCALE GENOMIC DNA]</scope>
    <source>
        <strain evidence="2">JU1422</strain>
    </source>
</reference>
<keyword evidence="2" id="KW-1185">Reference proteome</keyword>
<comment type="caution">
    <text evidence="1">The sequence shown here is derived from an EMBL/GenBank/DDBJ whole genome shotgun (WGS) entry which is preliminary data.</text>
</comment>
<accession>A0A2G5STK9</accession>
<sequence>MDEDAPNKRNKLFSLKELSVRSLATIVENGAYENKSTQIDLLASQQLLAHFLRDTCDADQMNRFTKAMTSSLNLTDLKITQEKINKETCEKIFGFKKLSSLELGSLASWTMFHLDQSLFTDVPRVDVIEALRNILCEDSRIPLQSLAITGEPVTFRTGWMCEIKRTLPALTTLNLGKTPISESEFNGICESLPLIEALHVCKIGNLTGISNLKNLLAFHSIDSQFQCEEDVIEIFKLRHLNKLDFGGELSSNLPCVRLYLDCSMSLPSLEFLNCMKNEISAEDVNLLAVSHPQLKRIFVLDTSLQDVSQLETSHDQLHLISKGSLWQCLESLKLLDIRTQSELMNEVCVEIMDYLANYDIYSKTIIRDCFGVLTQILRGELKFFIGKQIHENVLKCLEILCRDGRIEMFDELTKLNFIDLLLETITWFNSRSGSVVWNVHSSSWNILHDISISKLPEKSREFLFCQGIELLENAQHVLIAPKSCLDLMTKYLESRTEQLEDFLIYSKLVRKVAGNVADLAKLKFTPLFIATCNFLGTLHNLCAVGRTEMTKFIINSIMYAFNVFLSADWLTQAYGFRIVESMLFYTDRETVKIVFIKHLKGLFLTLTQNEDPEYTAGPVISLCFTAFHLVEQTYTINELRTAENVTQISNLLQFLKHNKSIEYADVMADFNSKLTSPMLLAWTKFMTTS</sequence>
<evidence type="ECO:0000313" key="2">
    <source>
        <dbReference type="Proteomes" id="UP000230233"/>
    </source>
</evidence>
<organism evidence="1 2">
    <name type="scientific">Caenorhabditis nigoni</name>
    <dbReference type="NCBI Taxonomy" id="1611254"/>
    <lineage>
        <taxon>Eukaryota</taxon>
        <taxon>Metazoa</taxon>
        <taxon>Ecdysozoa</taxon>
        <taxon>Nematoda</taxon>
        <taxon>Chromadorea</taxon>
        <taxon>Rhabditida</taxon>
        <taxon>Rhabditina</taxon>
        <taxon>Rhabditomorpha</taxon>
        <taxon>Rhabditoidea</taxon>
        <taxon>Rhabditidae</taxon>
        <taxon>Peloderinae</taxon>
        <taxon>Caenorhabditis</taxon>
    </lineage>
</organism>
<dbReference type="AlphaFoldDB" id="A0A2G5STK9"/>
<dbReference type="PANTHER" id="PTHR12904:SF28">
    <property type="entry name" value="ATP SYNTHASE SUBUNIT ALPHA-RELATED"/>
    <property type="match status" value="1"/>
</dbReference>
<dbReference type="GO" id="GO:0031462">
    <property type="term" value="C:Cul2-RING ubiquitin ligase complex"/>
    <property type="evidence" value="ECO:0007669"/>
    <property type="project" value="TreeGrafter"/>
</dbReference>